<dbReference type="Gene3D" id="3.30.110.90">
    <property type="entry name" value="Amidohydrolase"/>
    <property type="match status" value="1"/>
</dbReference>
<dbReference type="Proteomes" id="UP000029108">
    <property type="component" value="Unassembled WGS sequence"/>
</dbReference>
<dbReference type="EMBL" id="JGYN01000001">
    <property type="protein sequence ID" value="KFI53940.1"/>
    <property type="molecule type" value="Genomic_DNA"/>
</dbReference>
<feature type="domain" description="Amidohydrolase-related" evidence="1">
    <location>
        <begin position="64"/>
        <end position="424"/>
    </location>
</feature>
<dbReference type="OrthoDB" id="3514520at2"/>
<dbReference type="InterPro" id="IPR006680">
    <property type="entry name" value="Amidohydro-rel"/>
</dbReference>
<dbReference type="Gene3D" id="1.20.58.520">
    <property type="entry name" value="Amidohydrolase"/>
    <property type="match status" value="1"/>
</dbReference>
<comment type="caution">
    <text evidence="2">The sequence shown here is derived from an EMBL/GenBank/DDBJ whole genome shotgun (WGS) entry which is preliminary data.</text>
</comment>
<dbReference type="Gene3D" id="3.40.50.10910">
    <property type="entry name" value="Amidohydrolase"/>
    <property type="match status" value="1"/>
</dbReference>
<reference evidence="2 3" key="1">
    <citation type="submission" date="2014-03" db="EMBL/GenBank/DDBJ databases">
        <title>Genomics of Bifidobacteria.</title>
        <authorList>
            <person name="Ventura M."/>
            <person name="Milani C."/>
            <person name="Lugli G.A."/>
        </authorList>
    </citation>
    <scope>NUCLEOTIDE SEQUENCE [LARGE SCALE GENOMIC DNA]</scope>
    <source>
        <strain evidence="2 3">DSM 23969</strain>
    </source>
</reference>
<keyword evidence="2" id="KW-0378">Hydrolase</keyword>
<dbReference type="InterPro" id="IPR057744">
    <property type="entry name" value="OTAase-like"/>
</dbReference>
<dbReference type="PANTHER" id="PTHR43135:SF3">
    <property type="entry name" value="ALPHA-D-RIBOSE 1-METHYLPHOSPHONATE 5-TRIPHOSPHATE DIPHOSPHATASE"/>
    <property type="match status" value="1"/>
</dbReference>
<dbReference type="eggNOG" id="COG1228">
    <property type="taxonomic scope" value="Bacteria"/>
</dbReference>
<gene>
    <name evidence="2" type="ORF">BBIA_1289</name>
</gene>
<dbReference type="PANTHER" id="PTHR43135">
    <property type="entry name" value="ALPHA-D-RIBOSE 1-METHYLPHOSPHONATE 5-TRIPHOSPHATE DIPHOSPHATASE"/>
    <property type="match status" value="1"/>
</dbReference>
<dbReference type="GO" id="GO:0016810">
    <property type="term" value="F:hydrolase activity, acting on carbon-nitrogen (but not peptide) bonds"/>
    <property type="evidence" value="ECO:0007669"/>
    <property type="project" value="InterPro"/>
</dbReference>
<dbReference type="InterPro" id="IPR032466">
    <property type="entry name" value="Metal_Hydrolase"/>
</dbReference>
<evidence type="ECO:0000259" key="1">
    <source>
        <dbReference type="Pfam" id="PF01979"/>
    </source>
</evidence>
<accession>A0A087A590</accession>
<dbReference type="AlphaFoldDB" id="A0A087A590"/>
<dbReference type="RefSeq" id="WP_033495143.1">
    <property type="nucleotide sequence ID" value="NZ_JDUU01000023.1"/>
</dbReference>
<organism evidence="2 3">
    <name type="scientific">Bifidobacterium biavatii DSM 23969</name>
    <dbReference type="NCBI Taxonomy" id="1437608"/>
    <lineage>
        <taxon>Bacteria</taxon>
        <taxon>Bacillati</taxon>
        <taxon>Actinomycetota</taxon>
        <taxon>Actinomycetes</taxon>
        <taxon>Bifidobacteriales</taxon>
        <taxon>Bifidobacteriaceae</taxon>
        <taxon>Bifidobacterium</taxon>
    </lineage>
</organism>
<keyword evidence="3" id="KW-1185">Reference proteome</keyword>
<dbReference type="SUPFAM" id="SSF51338">
    <property type="entry name" value="Composite domain of metallo-dependent hydrolases"/>
    <property type="match status" value="1"/>
</dbReference>
<evidence type="ECO:0000313" key="2">
    <source>
        <dbReference type="EMBL" id="KFI53940.1"/>
    </source>
</evidence>
<sequence length="447" mass="47304">MAAIAPREPFAITHATIVTADAIGTTLEDMTILVSADGRIEQVAPRAQAPVRDGRRVIDATDQFVMPGLINAHTHLFSDGKPLNPKMATPRGQRVTAAIMHSPFGQPYLKARAKASVQTLLNSGVTTIRTLGDVEYEAVDLRDRIGEGKLVGPRMLASGPLLAIPDGHGAPLIALTGTTPDDMANNTRLNLEHGVNAIKIAATGGVTDAQRAGEAGSPQIGVEQMRAICDTAHEAGVIVAAHAQSPEGVKRALLAGVDTIEHGSALDAEMIELFRHNPHSLRGWSALIPTLSAGLPLTELDRSVTGITDVQLSNSRNVVSGMISGADEAHEEGIRVGVGTDTAMTFVTQYNTWRELDLLVKRAGFSAAEAIHAATRMNAEILGVDGVTGAIEVGKTADLLVLDTDPLLDLRALRQPAMVVAAGHVIDDPKVHRFDDIDDLLDRAFNE</sequence>
<protein>
    <submittedName>
        <fullName evidence="2">Amidohydrolase family protein</fullName>
    </submittedName>
</protein>
<dbReference type="Pfam" id="PF01979">
    <property type="entry name" value="Amidohydro_1"/>
    <property type="match status" value="1"/>
</dbReference>
<dbReference type="InterPro" id="IPR051781">
    <property type="entry name" value="Metallo-dep_Hydrolase"/>
</dbReference>
<dbReference type="SUPFAM" id="SSF51556">
    <property type="entry name" value="Metallo-dependent hydrolases"/>
    <property type="match status" value="1"/>
</dbReference>
<evidence type="ECO:0000313" key="3">
    <source>
        <dbReference type="Proteomes" id="UP000029108"/>
    </source>
</evidence>
<dbReference type="InterPro" id="IPR011059">
    <property type="entry name" value="Metal-dep_hydrolase_composite"/>
</dbReference>
<dbReference type="Gene3D" id="2.30.40.10">
    <property type="entry name" value="Urease, subunit C, domain 1"/>
    <property type="match status" value="1"/>
</dbReference>
<dbReference type="CDD" id="cd01299">
    <property type="entry name" value="Met_dep_hydrolase_A"/>
    <property type="match status" value="1"/>
</dbReference>
<name>A0A087A590_9BIFI</name>
<proteinExistence type="predicted"/>